<keyword evidence="1" id="KW-0694">RNA-binding</keyword>
<dbReference type="SUPFAM" id="SSF54928">
    <property type="entry name" value="RNA-binding domain, RBD"/>
    <property type="match status" value="1"/>
</dbReference>
<comment type="caution">
    <text evidence="3">The sequence shown here is derived from an EMBL/GenBank/DDBJ whole genome shotgun (WGS) entry which is preliminary data.</text>
</comment>
<feature type="non-terminal residue" evidence="3">
    <location>
        <position position="91"/>
    </location>
</feature>
<dbReference type="Proteomes" id="UP000187455">
    <property type="component" value="Unassembled WGS sequence"/>
</dbReference>
<dbReference type="Pfam" id="PF00076">
    <property type="entry name" value="RRM_1"/>
    <property type="match status" value="1"/>
</dbReference>
<dbReference type="AlphaFoldDB" id="A0A1R0GN02"/>
<evidence type="ECO:0000259" key="2">
    <source>
        <dbReference type="PROSITE" id="PS50102"/>
    </source>
</evidence>
<dbReference type="InterPro" id="IPR035979">
    <property type="entry name" value="RBD_domain_sf"/>
</dbReference>
<feature type="domain" description="RRM" evidence="2">
    <location>
        <begin position="1"/>
        <end position="49"/>
    </location>
</feature>
<dbReference type="STRING" id="133383.A0A1R0GN02"/>
<accession>A0A1R0GN02</accession>
<dbReference type="EMBL" id="LSSL01006840">
    <property type="protein sequence ID" value="OLY78257.1"/>
    <property type="molecule type" value="Genomic_DNA"/>
</dbReference>
<dbReference type="Gene3D" id="3.30.70.330">
    <property type="match status" value="1"/>
</dbReference>
<sequence length="91" mass="10038">MDINLPNRTRCRGQAFVVFRDIESAAAAKRQLDGFAFYTKPLAINYAQNKSDAVAKLDGSYFADNVRSQRLKNRRLAASSEPAGPHTPPAL</sequence>
<name>A0A1R0GN02_9FUNG</name>
<dbReference type="InterPro" id="IPR012677">
    <property type="entry name" value="Nucleotide-bd_a/b_plait_sf"/>
</dbReference>
<dbReference type="InterPro" id="IPR000504">
    <property type="entry name" value="RRM_dom"/>
</dbReference>
<organism evidence="3 4">
    <name type="scientific">Smittium mucronatum</name>
    <dbReference type="NCBI Taxonomy" id="133383"/>
    <lineage>
        <taxon>Eukaryota</taxon>
        <taxon>Fungi</taxon>
        <taxon>Fungi incertae sedis</taxon>
        <taxon>Zoopagomycota</taxon>
        <taxon>Kickxellomycotina</taxon>
        <taxon>Harpellomycetes</taxon>
        <taxon>Harpellales</taxon>
        <taxon>Legeriomycetaceae</taxon>
        <taxon>Smittium</taxon>
    </lineage>
</organism>
<evidence type="ECO:0000313" key="3">
    <source>
        <dbReference type="EMBL" id="OLY78257.1"/>
    </source>
</evidence>
<evidence type="ECO:0000256" key="1">
    <source>
        <dbReference type="PROSITE-ProRule" id="PRU00176"/>
    </source>
</evidence>
<protein>
    <submittedName>
        <fullName evidence="3">U2 small nuclear ribonucleoprotein B</fullName>
    </submittedName>
</protein>
<reference evidence="3 4" key="1">
    <citation type="journal article" date="2016" name="Mol. Biol. Evol.">
        <title>Genome-Wide Survey of Gut Fungi (Harpellales) Reveals the First Horizontally Transferred Ubiquitin Gene from a Mosquito Host.</title>
        <authorList>
            <person name="Wang Y."/>
            <person name="White M.M."/>
            <person name="Kvist S."/>
            <person name="Moncalvo J.M."/>
        </authorList>
    </citation>
    <scope>NUCLEOTIDE SEQUENCE [LARGE SCALE GENOMIC DNA]</scope>
    <source>
        <strain evidence="3 4">ALG-7-W6</strain>
    </source>
</reference>
<keyword evidence="3" id="KW-0687">Ribonucleoprotein</keyword>
<dbReference type="PROSITE" id="PS50102">
    <property type="entry name" value="RRM"/>
    <property type="match status" value="1"/>
</dbReference>
<proteinExistence type="predicted"/>
<dbReference type="OrthoDB" id="277802at2759"/>
<keyword evidence="4" id="KW-1185">Reference proteome</keyword>
<dbReference type="GO" id="GO:0003723">
    <property type="term" value="F:RNA binding"/>
    <property type="evidence" value="ECO:0007669"/>
    <property type="project" value="UniProtKB-UniRule"/>
</dbReference>
<evidence type="ECO:0000313" key="4">
    <source>
        <dbReference type="Proteomes" id="UP000187455"/>
    </source>
</evidence>
<dbReference type="GO" id="GO:1990904">
    <property type="term" value="C:ribonucleoprotein complex"/>
    <property type="evidence" value="ECO:0007669"/>
    <property type="project" value="UniProtKB-KW"/>
</dbReference>
<gene>
    <name evidence="3" type="ORF">AYI68_g7701</name>
</gene>